<proteinExistence type="predicted"/>
<dbReference type="InterPro" id="IPR007443">
    <property type="entry name" value="LpoA"/>
</dbReference>
<dbReference type="Gene3D" id="1.25.40.650">
    <property type="match status" value="1"/>
</dbReference>
<dbReference type="SUPFAM" id="SSF53822">
    <property type="entry name" value="Periplasmic binding protein-like I"/>
    <property type="match status" value="1"/>
</dbReference>
<sequence length="622" mass="69067">MQPQSIILIILTLLMCACATTTPTPSASLSQENQQVLISAQQASDQGDYRVTANIYLNYAQTLSIKDQPEYVIKAINALLKGQHTDEAKYHLARLTVSDLTDESQAQVLLLKATLLLNEKKPHEALKLLSSPSSNAIPENRANELHHLRAEAYLQTGQRELAAQTLMRSPAKLTEEYAAIEKKLWPLLAMMSPQGLEKLSSEVIKDREKGWLALAQLYQQQSNINIDFEEELSSWKNNYPEHPVSSELFNSLLELEQSGPFQPNNIALLLPASGPFAKSAVAIRDGFAAAFYQTEREGVSPTLRFYDSGTLAEHTLAAYEKAIADGADVVIGPLNKSGVSILATQESLPVPTLALNYSPGHIEGPANLFQFGLAPEDEAQQAAERAWLDGHNQALLITPDSLWGNRIASTFSETWSQLGGVIVETTSYAPNTNNFSGPLQKVLNIDDSKARAKKIGQLAGQKVHSKPRRRQDIDFVFLAALPRQARQIRPQLKFFYAANVPVYATSHVYTGTPNPGTDRDLNGIRFCDMPWTLNVAQANSLWQTIESATTENIKSVKRLYALGIDSYNLLPHLPRLSKYRYQHFAGKTGFLRIQENNRIFRGLQWAQFARGTPRAIKNPNRP</sequence>
<keyword evidence="1" id="KW-0732">Signal</keyword>
<dbReference type="GO" id="GO:0008360">
    <property type="term" value="P:regulation of cell shape"/>
    <property type="evidence" value="ECO:0007669"/>
    <property type="project" value="UniProtKB-KW"/>
</dbReference>
<evidence type="ECO:0000256" key="3">
    <source>
        <dbReference type="ARBA" id="ARBA00022984"/>
    </source>
</evidence>
<dbReference type="GO" id="GO:0031241">
    <property type="term" value="C:periplasmic side of cell outer membrane"/>
    <property type="evidence" value="ECO:0007669"/>
    <property type="project" value="TreeGrafter"/>
</dbReference>
<dbReference type="PANTHER" id="PTHR38038:SF1">
    <property type="entry name" value="PENICILLIN-BINDING PROTEIN ACTIVATOR LPOA"/>
    <property type="match status" value="1"/>
</dbReference>
<keyword evidence="2" id="KW-0133">Cell shape</keyword>
<evidence type="ECO:0000256" key="2">
    <source>
        <dbReference type="ARBA" id="ARBA00022960"/>
    </source>
</evidence>
<evidence type="ECO:0000256" key="6">
    <source>
        <dbReference type="ARBA" id="ARBA00023237"/>
    </source>
</evidence>
<dbReference type="PANTHER" id="PTHR38038">
    <property type="entry name" value="PENICILLIN-BINDING PROTEIN ACTIVATOR LPOA"/>
    <property type="match status" value="1"/>
</dbReference>
<name>A0A3B0ZM83_9ZZZZ</name>
<dbReference type="GO" id="GO:0030234">
    <property type="term" value="F:enzyme regulator activity"/>
    <property type="evidence" value="ECO:0007669"/>
    <property type="project" value="TreeGrafter"/>
</dbReference>
<protein>
    <submittedName>
        <fullName evidence="8">Penicillin-binding protein activator LpoA</fullName>
    </submittedName>
</protein>
<dbReference type="InterPro" id="IPR011990">
    <property type="entry name" value="TPR-like_helical_dom_sf"/>
</dbReference>
<gene>
    <name evidence="8" type="ORF">MNBD_GAMMA16-1891</name>
</gene>
<keyword evidence="7" id="KW-0449">Lipoprotein</keyword>
<evidence type="ECO:0000256" key="4">
    <source>
        <dbReference type="ARBA" id="ARBA00023136"/>
    </source>
</evidence>
<keyword evidence="6" id="KW-0998">Cell outer membrane</keyword>
<dbReference type="EMBL" id="UOFO01000145">
    <property type="protein sequence ID" value="VAW88447.1"/>
    <property type="molecule type" value="Genomic_DNA"/>
</dbReference>
<dbReference type="Pfam" id="PF04348">
    <property type="entry name" value="LppC"/>
    <property type="match status" value="1"/>
</dbReference>
<dbReference type="Gene3D" id="3.40.50.2300">
    <property type="match status" value="2"/>
</dbReference>
<dbReference type="InterPro" id="IPR028082">
    <property type="entry name" value="Peripla_BP_I"/>
</dbReference>
<evidence type="ECO:0000256" key="1">
    <source>
        <dbReference type="ARBA" id="ARBA00022729"/>
    </source>
</evidence>
<dbReference type="AlphaFoldDB" id="A0A3B0ZM83"/>
<evidence type="ECO:0000313" key="8">
    <source>
        <dbReference type="EMBL" id="VAW88447.1"/>
    </source>
</evidence>
<organism evidence="8">
    <name type="scientific">hydrothermal vent metagenome</name>
    <dbReference type="NCBI Taxonomy" id="652676"/>
    <lineage>
        <taxon>unclassified sequences</taxon>
        <taxon>metagenomes</taxon>
        <taxon>ecological metagenomes</taxon>
    </lineage>
</organism>
<dbReference type="CDD" id="cd06339">
    <property type="entry name" value="PBP1_YraM_LppC_lipoprotein-like"/>
    <property type="match status" value="1"/>
</dbReference>
<dbReference type="Gene3D" id="1.25.40.10">
    <property type="entry name" value="Tetratricopeptide repeat domain"/>
    <property type="match status" value="1"/>
</dbReference>
<evidence type="ECO:0000256" key="5">
    <source>
        <dbReference type="ARBA" id="ARBA00023139"/>
    </source>
</evidence>
<keyword evidence="5" id="KW-0564">Palmitate</keyword>
<reference evidence="8" key="1">
    <citation type="submission" date="2018-06" db="EMBL/GenBank/DDBJ databases">
        <authorList>
            <person name="Zhirakovskaya E."/>
        </authorList>
    </citation>
    <scope>NUCLEOTIDE SEQUENCE</scope>
</reference>
<keyword evidence="3" id="KW-0573">Peptidoglycan synthesis</keyword>
<evidence type="ECO:0000256" key="7">
    <source>
        <dbReference type="ARBA" id="ARBA00023288"/>
    </source>
</evidence>
<accession>A0A3B0ZM83</accession>
<dbReference type="GO" id="GO:0009252">
    <property type="term" value="P:peptidoglycan biosynthetic process"/>
    <property type="evidence" value="ECO:0007669"/>
    <property type="project" value="UniProtKB-KW"/>
</dbReference>
<keyword evidence="4" id="KW-0472">Membrane</keyword>